<dbReference type="InterPro" id="IPR029069">
    <property type="entry name" value="HotDog_dom_sf"/>
</dbReference>
<reference evidence="2" key="1">
    <citation type="submission" date="2021-04" db="EMBL/GenBank/DDBJ databases">
        <title>Pseudonocardia sp. nov., isolated from sandy soil of mangrove forest.</title>
        <authorList>
            <person name="Zan Z."/>
            <person name="Huang R."/>
            <person name="Liu W."/>
        </authorList>
    </citation>
    <scope>NUCLEOTIDE SEQUENCE</scope>
    <source>
        <strain evidence="2">S2-4</strain>
    </source>
</reference>
<organism evidence="2 3">
    <name type="scientific">Pseudonocardia humida</name>
    <dbReference type="NCBI Taxonomy" id="2800819"/>
    <lineage>
        <taxon>Bacteria</taxon>
        <taxon>Bacillati</taxon>
        <taxon>Actinomycetota</taxon>
        <taxon>Actinomycetes</taxon>
        <taxon>Pseudonocardiales</taxon>
        <taxon>Pseudonocardiaceae</taxon>
        <taxon>Pseudonocardia</taxon>
    </lineage>
</organism>
<dbReference type="SUPFAM" id="SSF54637">
    <property type="entry name" value="Thioesterase/thiol ester dehydrase-isomerase"/>
    <property type="match status" value="1"/>
</dbReference>
<dbReference type="Proteomes" id="UP001165283">
    <property type="component" value="Unassembled WGS sequence"/>
</dbReference>
<evidence type="ECO:0000259" key="1">
    <source>
        <dbReference type="Pfam" id="PF13452"/>
    </source>
</evidence>
<dbReference type="Pfam" id="PF13452">
    <property type="entry name" value="FAS1_DH_region"/>
    <property type="match status" value="1"/>
</dbReference>
<sequence length="150" mass="16158">MDPSVVGRVLPEREVEVERGRLRSFALAIGETDAVYTDLDAARTAGHPDLPVPPTFLFGVGLGRGPEQDFGWIAELGVDLRAVLHGDQAFTYHALAHAGDTLTLAPRIADVFSRKGGALQFLVRETAVRRTDGDPVADLRETLVVRGISS</sequence>
<accession>A0ABT1A084</accession>
<name>A0ABT1A084_9PSEU</name>
<dbReference type="InterPro" id="IPR016709">
    <property type="entry name" value="HadA-like"/>
</dbReference>
<gene>
    <name evidence="2" type="ORF">KDL28_15245</name>
</gene>
<dbReference type="PIRSF" id="PIRSF018072">
    <property type="entry name" value="UCP018072"/>
    <property type="match status" value="1"/>
</dbReference>
<evidence type="ECO:0000313" key="2">
    <source>
        <dbReference type="EMBL" id="MCO1656416.1"/>
    </source>
</evidence>
<dbReference type="InterPro" id="IPR039569">
    <property type="entry name" value="FAS1-like_DH_region"/>
</dbReference>
<keyword evidence="3" id="KW-1185">Reference proteome</keyword>
<protein>
    <submittedName>
        <fullName evidence="2">MaoC family dehydratase N-terminal domain-containing protein</fullName>
    </submittedName>
</protein>
<dbReference type="CDD" id="cd03441">
    <property type="entry name" value="R_hydratase_like"/>
    <property type="match status" value="1"/>
</dbReference>
<dbReference type="EMBL" id="JAGSOV010000034">
    <property type="protein sequence ID" value="MCO1656416.1"/>
    <property type="molecule type" value="Genomic_DNA"/>
</dbReference>
<proteinExistence type="predicted"/>
<comment type="caution">
    <text evidence="2">The sequence shown here is derived from an EMBL/GenBank/DDBJ whole genome shotgun (WGS) entry which is preliminary data.</text>
</comment>
<evidence type="ECO:0000313" key="3">
    <source>
        <dbReference type="Proteomes" id="UP001165283"/>
    </source>
</evidence>
<feature type="domain" description="FAS1-like dehydratase" evidence="1">
    <location>
        <begin position="5"/>
        <end position="138"/>
    </location>
</feature>
<dbReference type="Gene3D" id="3.10.129.10">
    <property type="entry name" value="Hotdog Thioesterase"/>
    <property type="match status" value="1"/>
</dbReference>